<dbReference type="EMBL" id="JAVFKD010000012">
    <property type="protein sequence ID" value="KAK5992715.1"/>
    <property type="molecule type" value="Genomic_DNA"/>
</dbReference>
<reference evidence="1 2" key="1">
    <citation type="submission" date="2024-01" db="EMBL/GenBank/DDBJ databases">
        <title>Complete genome of Cladobotryum mycophilum ATHUM6906.</title>
        <authorList>
            <person name="Christinaki A.C."/>
            <person name="Myridakis A.I."/>
            <person name="Kouvelis V.N."/>
        </authorList>
    </citation>
    <scope>NUCLEOTIDE SEQUENCE [LARGE SCALE GENOMIC DNA]</scope>
    <source>
        <strain evidence="1 2">ATHUM6906</strain>
    </source>
</reference>
<protein>
    <submittedName>
        <fullName evidence="1">Uncharacterized protein</fullName>
    </submittedName>
</protein>
<evidence type="ECO:0000313" key="2">
    <source>
        <dbReference type="Proteomes" id="UP001338125"/>
    </source>
</evidence>
<name>A0ABR0SLT4_9HYPO</name>
<organism evidence="1 2">
    <name type="scientific">Cladobotryum mycophilum</name>
    <dbReference type="NCBI Taxonomy" id="491253"/>
    <lineage>
        <taxon>Eukaryota</taxon>
        <taxon>Fungi</taxon>
        <taxon>Dikarya</taxon>
        <taxon>Ascomycota</taxon>
        <taxon>Pezizomycotina</taxon>
        <taxon>Sordariomycetes</taxon>
        <taxon>Hypocreomycetidae</taxon>
        <taxon>Hypocreales</taxon>
        <taxon>Hypocreaceae</taxon>
        <taxon>Cladobotryum</taxon>
    </lineage>
</organism>
<evidence type="ECO:0000313" key="1">
    <source>
        <dbReference type="EMBL" id="KAK5992715.1"/>
    </source>
</evidence>
<proteinExistence type="predicted"/>
<gene>
    <name evidence="1" type="ORF">PT974_06130</name>
</gene>
<dbReference type="Proteomes" id="UP001338125">
    <property type="component" value="Unassembled WGS sequence"/>
</dbReference>
<keyword evidence="2" id="KW-1185">Reference proteome</keyword>
<accession>A0ABR0SLT4</accession>
<comment type="caution">
    <text evidence="1">The sequence shown here is derived from an EMBL/GenBank/DDBJ whole genome shotgun (WGS) entry which is preliminary data.</text>
</comment>
<sequence length="48" mass="5363">MASIEKTQLVNGCAWINTIRPDGSEAKVKMRDCEQPTCQSSKAFVPRH</sequence>